<proteinExistence type="predicted"/>
<protein>
    <submittedName>
        <fullName evidence="1">Uncharacterized protein</fullName>
    </submittedName>
</protein>
<gene>
    <name evidence="1" type="ORF">SUGI_1498280</name>
</gene>
<keyword evidence="2" id="KW-1185">Reference proteome</keyword>
<dbReference type="Proteomes" id="UP001234787">
    <property type="component" value="Unassembled WGS sequence"/>
</dbReference>
<sequence length="78" mass="8383">MDAGAGMNETSPLSLGNGIEGAVMNETRWKDDARRMVRTVRLLADASPMRTIRHYSSAGGAPASVCVLVVRFLFLGDD</sequence>
<dbReference type="AlphaFoldDB" id="A0AAD3NSS3"/>
<organism evidence="1 2">
    <name type="scientific">Cryptomeria japonica</name>
    <name type="common">Japanese cedar</name>
    <name type="synonym">Cupressus japonica</name>
    <dbReference type="NCBI Taxonomy" id="3369"/>
    <lineage>
        <taxon>Eukaryota</taxon>
        <taxon>Viridiplantae</taxon>
        <taxon>Streptophyta</taxon>
        <taxon>Embryophyta</taxon>
        <taxon>Tracheophyta</taxon>
        <taxon>Spermatophyta</taxon>
        <taxon>Pinopsida</taxon>
        <taxon>Pinidae</taxon>
        <taxon>Conifers II</taxon>
        <taxon>Cupressales</taxon>
        <taxon>Cupressaceae</taxon>
        <taxon>Cryptomeria</taxon>
    </lineage>
</organism>
<comment type="caution">
    <text evidence="1">The sequence shown here is derived from an EMBL/GenBank/DDBJ whole genome shotgun (WGS) entry which is preliminary data.</text>
</comment>
<name>A0AAD3NSS3_CRYJA</name>
<reference evidence="1" key="1">
    <citation type="submission" date="2022-12" db="EMBL/GenBank/DDBJ databases">
        <title>Chromosome-Level Genome Assembly of Japanese Cedar (Cryptomeriajaponica D. Don).</title>
        <authorList>
            <person name="Fujino T."/>
            <person name="Yamaguchi K."/>
            <person name="Yokoyama T."/>
            <person name="Hamanaka T."/>
            <person name="Harazono Y."/>
            <person name="Kamada H."/>
            <person name="Kobayashi W."/>
            <person name="Ujino-Ihara T."/>
            <person name="Uchiyama K."/>
            <person name="Matsumoto A."/>
            <person name="Izuno A."/>
            <person name="Tsumura Y."/>
            <person name="Toyoda A."/>
            <person name="Shigenobu S."/>
            <person name="Moriguchi Y."/>
            <person name="Ueno S."/>
            <person name="Kasahara M."/>
        </authorList>
    </citation>
    <scope>NUCLEOTIDE SEQUENCE</scope>
</reference>
<evidence type="ECO:0000313" key="2">
    <source>
        <dbReference type="Proteomes" id="UP001234787"/>
    </source>
</evidence>
<evidence type="ECO:0000313" key="1">
    <source>
        <dbReference type="EMBL" id="GLJ59239.1"/>
    </source>
</evidence>
<accession>A0AAD3NSS3</accession>
<dbReference type="EMBL" id="BSEH01000765">
    <property type="protein sequence ID" value="GLJ59239.1"/>
    <property type="molecule type" value="Genomic_DNA"/>
</dbReference>